<evidence type="ECO:0000256" key="6">
    <source>
        <dbReference type="SAM" id="MobiDB-lite"/>
    </source>
</evidence>
<evidence type="ECO:0000313" key="8">
    <source>
        <dbReference type="EMBL" id="KAE8264405.1"/>
    </source>
</evidence>
<feature type="region of interest" description="Disordered" evidence="6">
    <location>
        <begin position="160"/>
        <end position="199"/>
    </location>
</feature>
<dbReference type="AlphaFoldDB" id="A0A8X7N4D8"/>
<feature type="active site" evidence="5">
    <location>
        <position position="417"/>
    </location>
</feature>
<comment type="function">
    <text evidence="4">Constitutes one of the two catalytic subunit of the tRNA-splicing endonuclease complex, a complex responsible for identification and cleavage of the splice sites in pre-tRNA. It cleaves pre-tRNA at the 5'- and 3'-splice sites to release the intron. The products are an intron and two tRNA half-molecules bearing 2',3'-cyclic phosphate and 5'-OH termini. There are no conserved sequences at the splice sites, but the intron is invariably located at the same site in the gene, placing the splice sites an invariant distance from the constant structural features of the tRNA body.</text>
</comment>
<dbReference type="PIRSF" id="PIRSF011789">
    <property type="entry name" value="tRNA_splic_SEN2"/>
    <property type="match status" value="1"/>
</dbReference>
<dbReference type="InterPro" id="IPR016589">
    <property type="entry name" value="tRNA_splic_SEN2"/>
</dbReference>
<evidence type="ECO:0000313" key="9">
    <source>
        <dbReference type="Proteomes" id="UP000078113"/>
    </source>
</evidence>
<reference evidence="8" key="2">
    <citation type="journal article" date="2019" name="IMA Fungus">
        <title>Genome sequencing and comparison of five Tilletia species to identify candidate genes for the detection of regulated species infecting wheat.</title>
        <authorList>
            <person name="Nguyen H.D.T."/>
            <person name="Sultana T."/>
            <person name="Kesanakurti P."/>
            <person name="Hambleton S."/>
        </authorList>
    </citation>
    <scope>NUCLEOTIDE SEQUENCE</scope>
    <source>
        <strain evidence="8">DAOMC 236422</strain>
    </source>
</reference>
<proteinExistence type="inferred from homology"/>
<feature type="active site" evidence="5">
    <location>
        <position position="359"/>
    </location>
</feature>
<dbReference type="GO" id="GO:0000214">
    <property type="term" value="C:tRNA-intron endonuclease complex"/>
    <property type="evidence" value="ECO:0007669"/>
    <property type="project" value="UniProtKB-UniRule"/>
</dbReference>
<comment type="caution">
    <text evidence="8">The sequence shown here is derived from an EMBL/GenBank/DDBJ whole genome shotgun (WGS) entry which is preliminary data.</text>
</comment>
<protein>
    <recommendedName>
        <fullName evidence="4">tRNA-splicing endonuclease subunit Sen2</fullName>
        <ecNumber evidence="4">4.6.1.16</ecNumber>
    </recommendedName>
</protein>
<gene>
    <name evidence="8" type="ORF">A4X09_0g6973</name>
</gene>
<sequence>MAAANNNTGARSSAAKRATHEKKSLYARLLPLSIFSPTQQKQQQQQCLFTARYDSLLNTVWLDFNASTSTASHIDNLGLWHSGFFGKGTLSRSEPTWHTRTLASVQIQRARQQGRLSSDKLTPEEMTAWRRRERMEAKIERAKLAVKAGTMLKDGIVALGGSLEDEEDDDDDDPEAGTRETIGEAGLEGTSDNKPEEGYRTFVPGLIHLRPSAKGKGKVADDVIRQAMQAGPQRNNPAVSQASLEDIAPDEEEDEDDFDLLELERMQLSLQETFFLAGMLGVLDVRDEQDRLLDVEDLYHTLLRSSLSPALRSQPSLQTSTYLRPDNPFLVNYIAYHHFRSLGWVVKTGIKFCVDLLIYKRGPVFSHAEFAVLVMPVYEDPDDAKSYPFESPLMNCSGELDWIKFHTYNRVNTHVQKTLILAHVHIPALSRTPASYLSNPAEMVNHLKAGRLWSVREVVIRRWSPARMRP</sequence>
<dbReference type="GO" id="GO:0005737">
    <property type="term" value="C:cytoplasm"/>
    <property type="evidence" value="ECO:0007669"/>
    <property type="project" value="TreeGrafter"/>
</dbReference>
<keyword evidence="2 4" id="KW-0819">tRNA processing</keyword>
<evidence type="ECO:0000259" key="7">
    <source>
        <dbReference type="Pfam" id="PF01974"/>
    </source>
</evidence>
<dbReference type="GO" id="GO:0003676">
    <property type="term" value="F:nucleic acid binding"/>
    <property type="evidence" value="ECO:0007669"/>
    <property type="project" value="InterPro"/>
</dbReference>
<dbReference type="InterPro" id="IPR006676">
    <property type="entry name" value="tRNA_splic"/>
</dbReference>
<accession>A0A8X7N4D8</accession>
<evidence type="ECO:0000256" key="2">
    <source>
        <dbReference type="ARBA" id="ARBA00022694"/>
    </source>
</evidence>
<name>A0A8X7N4D8_9BASI</name>
<dbReference type="GO" id="GO:0000213">
    <property type="term" value="F:tRNA-intron lyase activity"/>
    <property type="evidence" value="ECO:0007669"/>
    <property type="project" value="UniProtKB-UniRule"/>
</dbReference>
<evidence type="ECO:0000256" key="4">
    <source>
        <dbReference type="PIRNR" id="PIRNR011789"/>
    </source>
</evidence>
<comment type="similarity">
    <text evidence="1 4">Belongs to the tRNA-intron endonuclease family.</text>
</comment>
<feature type="active site" evidence="5">
    <location>
        <position position="367"/>
    </location>
</feature>
<dbReference type="EC" id="4.6.1.16" evidence="4"/>
<dbReference type="SUPFAM" id="SSF53032">
    <property type="entry name" value="tRNA-intron endonuclease catalytic domain-like"/>
    <property type="match status" value="1"/>
</dbReference>
<keyword evidence="3 4" id="KW-0456">Lyase</keyword>
<evidence type="ECO:0000256" key="3">
    <source>
        <dbReference type="ARBA" id="ARBA00023239"/>
    </source>
</evidence>
<dbReference type="EMBL" id="LWDG02000540">
    <property type="protein sequence ID" value="KAE8264405.1"/>
    <property type="molecule type" value="Genomic_DNA"/>
</dbReference>
<organism evidence="8 9">
    <name type="scientific">Tilletia walkeri</name>
    <dbReference type="NCBI Taxonomy" id="117179"/>
    <lineage>
        <taxon>Eukaryota</taxon>
        <taxon>Fungi</taxon>
        <taxon>Dikarya</taxon>
        <taxon>Basidiomycota</taxon>
        <taxon>Ustilaginomycotina</taxon>
        <taxon>Exobasidiomycetes</taxon>
        <taxon>Tilletiales</taxon>
        <taxon>Tilletiaceae</taxon>
        <taxon>Tilletia</taxon>
    </lineage>
</organism>
<feature type="compositionally biased region" description="Acidic residues" evidence="6">
    <location>
        <begin position="163"/>
        <end position="175"/>
    </location>
</feature>
<dbReference type="InterPro" id="IPR006677">
    <property type="entry name" value="tRNA_intron_Endonuc_cat-like"/>
</dbReference>
<dbReference type="Pfam" id="PF01974">
    <property type="entry name" value="tRNA_int_endo"/>
    <property type="match status" value="1"/>
</dbReference>
<keyword evidence="9" id="KW-1185">Reference proteome</keyword>
<dbReference type="GO" id="GO:0000379">
    <property type="term" value="P:tRNA-type intron splice site recognition and cleavage"/>
    <property type="evidence" value="ECO:0007669"/>
    <property type="project" value="TreeGrafter"/>
</dbReference>
<evidence type="ECO:0000256" key="1">
    <source>
        <dbReference type="ARBA" id="ARBA00008078"/>
    </source>
</evidence>
<dbReference type="InterPro" id="IPR011856">
    <property type="entry name" value="tRNA_endonuc-like_dom_sf"/>
</dbReference>
<evidence type="ECO:0000256" key="5">
    <source>
        <dbReference type="PIRSR" id="PIRSR011789-1"/>
    </source>
</evidence>
<dbReference type="PANTHER" id="PTHR21227:SF0">
    <property type="entry name" value="TRNA-SPLICING ENDONUCLEASE SUBUNIT SEN2"/>
    <property type="match status" value="1"/>
</dbReference>
<dbReference type="CDD" id="cd22363">
    <property type="entry name" value="tRNA-intron_lyase_C"/>
    <property type="match status" value="1"/>
</dbReference>
<reference evidence="8" key="1">
    <citation type="submission" date="2016-04" db="EMBL/GenBank/DDBJ databases">
        <authorList>
            <person name="Nguyen H.D."/>
            <person name="Samba Siva P."/>
            <person name="Cullis J."/>
            <person name="Levesque C.A."/>
            <person name="Hambleton S."/>
        </authorList>
    </citation>
    <scope>NUCLEOTIDE SEQUENCE</scope>
    <source>
        <strain evidence="8">DAOMC 236422</strain>
    </source>
</reference>
<dbReference type="InterPro" id="IPR036167">
    <property type="entry name" value="tRNA_intron_Endo_cat-like_sf"/>
</dbReference>
<dbReference type="Gene3D" id="3.40.1350.10">
    <property type="match status" value="1"/>
</dbReference>
<dbReference type="PANTHER" id="PTHR21227">
    <property type="entry name" value="TRNA-SPLICING ENDONUCLEASE SUBUNIT SEN2"/>
    <property type="match status" value="1"/>
</dbReference>
<feature type="domain" description="tRNA intron endonuclease catalytic" evidence="7">
    <location>
        <begin position="329"/>
        <end position="424"/>
    </location>
</feature>
<dbReference type="Proteomes" id="UP000078113">
    <property type="component" value="Unassembled WGS sequence"/>
</dbReference>